<proteinExistence type="predicted"/>
<dbReference type="AlphaFoldDB" id="A0A9J6C4T3"/>
<sequence>MNPIYEKNNDHKLVYDYEKLLSLLQNISENITNDSIKLQSQINMYLKELLQVEYVLIVPLLPASDETQTLSEGLIQVVNDKILDKEFRFSVNISDVGNLSHEVNSSLFKVTDLNKSLSEVIEMASKDYSLNNVLNNFSDRFSETIYIPTAEWGHLCSVS</sequence>
<comment type="caution">
    <text evidence="1">The sequence shown here is derived from an EMBL/GenBank/DDBJ whole genome shotgun (WGS) entry which is preliminary data.</text>
</comment>
<evidence type="ECO:0000313" key="1">
    <source>
        <dbReference type="EMBL" id="KAG5676827.1"/>
    </source>
</evidence>
<organism evidence="1 2">
    <name type="scientific">Polypedilum vanderplanki</name>
    <name type="common">Sleeping chironomid midge</name>
    <dbReference type="NCBI Taxonomy" id="319348"/>
    <lineage>
        <taxon>Eukaryota</taxon>
        <taxon>Metazoa</taxon>
        <taxon>Ecdysozoa</taxon>
        <taxon>Arthropoda</taxon>
        <taxon>Hexapoda</taxon>
        <taxon>Insecta</taxon>
        <taxon>Pterygota</taxon>
        <taxon>Neoptera</taxon>
        <taxon>Endopterygota</taxon>
        <taxon>Diptera</taxon>
        <taxon>Nematocera</taxon>
        <taxon>Chironomoidea</taxon>
        <taxon>Chironomidae</taxon>
        <taxon>Chironominae</taxon>
        <taxon>Polypedilum</taxon>
        <taxon>Polypedilum</taxon>
    </lineage>
</organism>
<keyword evidence="2" id="KW-1185">Reference proteome</keyword>
<dbReference type="EMBL" id="JADBJN010000002">
    <property type="protein sequence ID" value="KAG5676827.1"/>
    <property type="molecule type" value="Genomic_DNA"/>
</dbReference>
<accession>A0A9J6C4T3</accession>
<reference evidence="1" key="1">
    <citation type="submission" date="2021-03" db="EMBL/GenBank/DDBJ databases">
        <title>Chromosome level genome of the anhydrobiotic midge Polypedilum vanderplanki.</title>
        <authorList>
            <person name="Yoshida Y."/>
            <person name="Kikawada T."/>
            <person name="Gusev O."/>
        </authorList>
    </citation>
    <scope>NUCLEOTIDE SEQUENCE</scope>
    <source>
        <strain evidence="1">NIAS01</strain>
        <tissue evidence="1">Whole body or cell culture</tissue>
    </source>
</reference>
<dbReference type="OrthoDB" id="7784636at2759"/>
<name>A0A9J6C4T3_POLVA</name>
<gene>
    <name evidence="1" type="ORF">PVAND_006634</name>
</gene>
<protein>
    <submittedName>
        <fullName evidence="1">Uncharacterized protein</fullName>
    </submittedName>
</protein>
<dbReference type="Proteomes" id="UP001107558">
    <property type="component" value="Chromosome 2"/>
</dbReference>
<evidence type="ECO:0000313" key="2">
    <source>
        <dbReference type="Proteomes" id="UP001107558"/>
    </source>
</evidence>